<protein>
    <submittedName>
        <fullName evidence="1">Uncharacterized protein</fullName>
    </submittedName>
</protein>
<evidence type="ECO:0000313" key="1">
    <source>
        <dbReference type="EMBL" id="KAK0420894.1"/>
    </source>
</evidence>
<dbReference type="EMBL" id="JAUCMV010000002">
    <property type="protein sequence ID" value="KAK0420894.1"/>
    <property type="molecule type" value="Genomic_DNA"/>
</dbReference>
<proteinExistence type="predicted"/>
<name>A0AA39ID90_9BILA</name>
<keyword evidence="2" id="KW-1185">Reference proteome</keyword>
<accession>A0AA39ID90</accession>
<organism evidence="1 2">
    <name type="scientific">Steinernema hermaphroditum</name>
    <dbReference type="NCBI Taxonomy" id="289476"/>
    <lineage>
        <taxon>Eukaryota</taxon>
        <taxon>Metazoa</taxon>
        <taxon>Ecdysozoa</taxon>
        <taxon>Nematoda</taxon>
        <taxon>Chromadorea</taxon>
        <taxon>Rhabditida</taxon>
        <taxon>Tylenchina</taxon>
        <taxon>Panagrolaimomorpha</taxon>
        <taxon>Strongyloidoidea</taxon>
        <taxon>Steinernematidae</taxon>
        <taxon>Steinernema</taxon>
    </lineage>
</organism>
<sequence length="68" mass="7671">MSDKKGNRPSSKQFCSPDRNVVPCIACMRHRNINNGRICGTPQGCTCIVGQVHNDPAIRKTWREMNKN</sequence>
<reference evidence="1" key="1">
    <citation type="submission" date="2023-06" db="EMBL/GenBank/DDBJ databases">
        <title>Genomic analysis of the entomopathogenic nematode Steinernema hermaphroditum.</title>
        <authorList>
            <person name="Schwarz E.M."/>
            <person name="Heppert J.K."/>
            <person name="Baniya A."/>
            <person name="Schwartz H.T."/>
            <person name="Tan C.-H."/>
            <person name="Antoshechkin I."/>
            <person name="Sternberg P.W."/>
            <person name="Goodrich-Blair H."/>
            <person name="Dillman A.R."/>
        </authorList>
    </citation>
    <scope>NUCLEOTIDE SEQUENCE</scope>
    <source>
        <strain evidence="1">PS9179</strain>
        <tissue evidence="1">Whole animal</tissue>
    </source>
</reference>
<dbReference type="AlphaFoldDB" id="A0AA39ID90"/>
<evidence type="ECO:0000313" key="2">
    <source>
        <dbReference type="Proteomes" id="UP001175271"/>
    </source>
</evidence>
<dbReference type="Proteomes" id="UP001175271">
    <property type="component" value="Unassembled WGS sequence"/>
</dbReference>
<gene>
    <name evidence="1" type="ORF">QR680_014949</name>
</gene>
<comment type="caution">
    <text evidence="1">The sequence shown here is derived from an EMBL/GenBank/DDBJ whole genome shotgun (WGS) entry which is preliminary data.</text>
</comment>